<protein>
    <submittedName>
        <fullName evidence="1">Uncharacterized protein</fullName>
    </submittedName>
</protein>
<organism evidence="1 2">
    <name type="scientific">Fuerstiella marisgermanici</name>
    <dbReference type="NCBI Taxonomy" id="1891926"/>
    <lineage>
        <taxon>Bacteria</taxon>
        <taxon>Pseudomonadati</taxon>
        <taxon>Planctomycetota</taxon>
        <taxon>Planctomycetia</taxon>
        <taxon>Planctomycetales</taxon>
        <taxon>Planctomycetaceae</taxon>
        <taxon>Fuerstiella</taxon>
    </lineage>
</organism>
<reference evidence="1 2" key="1">
    <citation type="journal article" date="2016" name="Front. Microbiol.">
        <title>Fuerstia marisgermanicae gen. nov., sp. nov., an Unusual Member of the Phylum Planctomycetes from the German Wadden Sea.</title>
        <authorList>
            <person name="Kohn T."/>
            <person name="Heuer A."/>
            <person name="Jogler M."/>
            <person name="Vollmers J."/>
            <person name="Boedeker C."/>
            <person name="Bunk B."/>
            <person name="Rast P."/>
            <person name="Borchert D."/>
            <person name="Glockner I."/>
            <person name="Freese H.M."/>
            <person name="Klenk H.P."/>
            <person name="Overmann J."/>
            <person name="Kaster A.K."/>
            <person name="Rohde M."/>
            <person name="Wiegand S."/>
            <person name="Jogler C."/>
        </authorList>
    </citation>
    <scope>NUCLEOTIDE SEQUENCE [LARGE SCALE GENOMIC DNA]</scope>
    <source>
        <strain evidence="1 2">NH11</strain>
    </source>
</reference>
<dbReference type="EMBL" id="CP017641">
    <property type="protein sequence ID" value="APZ93289.1"/>
    <property type="molecule type" value="Genomic_DNA"/>
</dbReference>
<dbReference type="STRING" id="1891926.Fuma_02906"/>
<evidence type="ECO:0000313" key="1">
    <source>
        <dbReference type="EMBL" id="APZ93289.1"/>
    </source>
</evidence>
<sequence length="106" mass="12394">MNSTFEQEHELRMRMLPHIVNNLNEHVIHTAVDALRELLTDLPEIAEEVLVPIFEWSEFWPNAMAKEALGLPMDQDFDTDELLECFELPDRTSEGKPKVDWIKEGF</sequence>
<evidence type="ECO:0000313" key="2">
    <source>
        <dbReference type="Proteomes" id="UP000187735"/>
    </source>
</evidence>
<keyword evidence="2" id="KW-1185">Reference proteome</keyword>
<dbReference type="AlphaFoldDB" id="A0A1P8WGV1"/>
<dbReference type="Proteomes" id="UP000187735">
    <property type="component" value="Chromosome"/>
</dbReference>
<accession>A0A1P8WGV1</accession>
<dbReference type="KEGG" id="fmr:Fuma_02906"/>
<name>A0A1P8WGV1_9PLAN</name>
<gene>
    <name evidence="1" type="ORF">Fuma_02906</name>
</gene>
<proteinExistence type="predicted"/>